<dbReference type="PANTHER" id="PTHR34236">
    <property type="entry name" value="DIMETHYL SULFOXIDE REDUCTASE TRANSCRIPTIONAL ACTIVATOR"/>
    <property type="match status" value="1"/>
</dbReference>
<gene>
    <name evidence="2" type="ORF">ENM11_00650</name>
</gene>
<dbReference type="Pfam" id="PF04967">
    <property type="entry name" value="HTH_10"/>
    <property type="match status" value="1"/>
</dbReference>
<feature type="domain" description="HTH bat-type" evidence="1">
    <location>
        <begin position="155"/>
        <end position="206"/>
    </location>
</feature>
<proteinExistence type="predicted"/>
<accession>A0A7C5QDB1</accession>
<sequence length="222" mass="25066">MLVTSKIISVYIVCQPDNCWVSRLVKSCGNINVKVVEHCSQHASRHHQLFRIAAGDYAQRVSRFLQKERSFQQLQMIMGKSGHIFGWATSICGGCGLELAKNCIVRSVSSTKDGGVMWHIIGMEENVRTFLNQLVKKGVAFKTVRQQTLRWNGILTHRQEMVLRTALENGYFDYPRKVDIRALATQLGVSPATVSETLRKSLKKVVREYMALIGVPELTEVD</sequence>
<dbReference type="PANTHER" id="PTHR34236:SF1">
    <property type="entry name" value="DIMETHYL SULFOXIDE REDUCTASE TRANSCRIPTIONAL ACTIVATOR"/>
    <property type="match status" value="1"/>
</dbReference>
<dbReference type="AlphaFoldDB" id="A0A7C5QDB1"/>
<dbReference type="EMBL" id="DRWN01000009">
    <property type="protein sequence ID" value="HHK67652.1"/>
    <property type="molecule type" value="Genomic_DNA"/>
</dbReference>
<evidence type="ECO:0000259" key="1">
    <source>
        <dbReference type="Pfam" id="PF04967"/>
    </source>
</evidence>
<reference evidence="2" key="1">
    <citation type="journal article" date="2020" name="mSystems">
        <title>Genome- and Community-Level Interaction Insights into Carbon Utilization and Element Cycling Functions of Hydrothermarchaeota in Hydrothermal Sediment.</title>
        <authorList>
            <person name="Zhou Z."/>
            <person name="Liu Y."/>
            <person name="Xu W."/>
            <person name="Pan J."/>
            <person name="Luo Z.H."/>
            <person name="Li M."/>
        </authorList>
    </citation>
    <scope>NUCLEOTIDE SEQUENCE [LARGE SCALE GENOMIC DNA]</scope>
    <source>
        <strain evidence="2">SpSt-1056</strain>
    </source>
</reference>
<protein>
    <recommendedName>
        <fullName evidence="1">HTH bat-type domain-containing protein</fullName>
    </recommendedName>
</protein>
<comment type="caution">
    <text evidence="2">The sequence shown here is derived from an EMBL/GenBank/DDBJ whole genome shotgun (WGS) entry which is preliminary data.</text>
</comment>
<name>A0A7C5QDB1_CALS0</name>
<evidence type="ECO:0000313" key="2">
    <source>
        <dbReference type="EMBL" id="HHK67652.1"/>
    </source>
</evidence>
<organism evidence="2">
    <name type="scientific">Caldiarchaeum subterraneum</name>
    <dbReference type="NCBI Taxonomy" id="311458"/>
    <lineage>
        <taxon>Archaea</taxon>
        <taxon>Nitrososphaerota</taxon>
        <taxon>Candidatus Caldarchaeales</taxon>
        <taxon>Candidatus Caldarchaeaceae</taxon>
        <taxon>Candidatus Caldarchaeum</taxon>
    </lineage>
</organism>
<dbReference type="InterPro" id="IPR007050">
    <property type="entry name" value="HTH_bacterioopsin"/>
</dbReference>